<dbReference type="CDD" id="cd00155">
    <property type="entry name" value="RasGEF"/>
    <property type="match status" value="1"/>
</dbReference>
<keyword evidence="1 2" id="KW-0344">Guanine-nucleotide releasing factor</keyword>
<dbReference type="PROSITE" id="PS50009">
    <property type="entry name" value="RASGEF_CAT"/>
    <property type="match status" value="1"/>
</dbReference>
<dbReference type="EMBL" id="BAABUK010000041">
    <property type="protein sequence ID" value="GAA5817356.1"/>
    <property type="molecule type" value="Genomic_DNA"/>
</dbReference>
<dbReference type="PANTHER" id="PTHR23113">
    <property type="entry name" value="GUANINE NUCLEOTIDE EXCHANGE FACTOR"/>
    <property type="match status" value="1"/>
</dbReference>
<dbReference type="InterPro" id="IPR036964">
    <property type="entry name" value="RASGEF_cat_dom_sf"/>
</dbReference>
<protein>
    <recommendedName>
        <fullName evidence="8">Ras GEF</fullName>
    </recommendedName>
</protein>
<dbReference type="InterPro" id="IPR008937">
    <property type="entry name" value="Ras-like_GEF"/>
</dbReference>
<dbReference type="PANTHER" id="PTHR23113:SF348">
    <property type="entry name" value="GUANYL-NUCLEOTIDE EXCHANGE FACTOR RASGEF, PUTATIVE (AFU_ORTHOLOGUE AFUA_1G04700)-RELATED"/>
    <property type="match status" value="1"/>
</dbReference>
<dbReference type="SUPFAM" id="SSF52540">
    <property type="entry name" value="P-loop containing nucleoside triphosphate hydrolases"/>
    <property type="match status" value="1"/>
</dbReference>
<dbReference type="SMART" id="SM00147">
    <property type="entry name" value="RasGEF"/>
    <property type="match status" value="1"/>
</dbReference>
<reference evidence="6 7" key="1">
    <citation type="submission" date="2024-04" db="EMBL/GenBank/DDBJ databases">
        <title>genome sequences of Mucor flavus KT1a and Helicostylum pulchrum KT1b strains isolated from the surface of a dry-aged beef.</title>
        <authorList>
            <person name="Toyotome T."/>
            <person name="Hosono M."/>
            <person name="Torimaru M."/>
            <person name="Fukuda K."/>
            <person name="Mikami N."/>
        </authorList>
    </citation>
    <scope>NUCLEOTIDE SEQUENCE [LARGE SCALE GENOMIC DNA]</scope>
    <source>
        <strain evidence="6 7">KT1a</strain>
    </source>
</reference>
<feature type="domain" description="Ras-GEF" evidence="4">
    <location>
        <begin position="578"/>
        <end position="819"/>
    </location>
</feature>
<dbReference type="Gene3D" id="3.40.50.300">
    <property type="entry name" value="P-loop containing nucleotide triphosphate hydrolases"/>
    <property type="match status" value="1"/>
</dbReference>
<dbReference type="Pfam" id="PF00617">
    <property type="entry name" value="RasGEF"/>
    <property type="match status" value="1"/>
</dbReference>
<dbReference type="SUPFAM" id="SSF48366">
    <property type="entry name" value="Ras GEF"/>
    <property type="match status" value="1"/>
</dbReference>
<dbReference type="Gene3D" id="1.20.870.10">
    <property type="entry name" value="Son of sevenless (SoS) protein Chain: S domain 1"/>
    <property type="match status" value="1"/>
</dbReference>
<dbReference type="Gene3D" id="1.10.840.10">
    <property type="entry name" value="Ras guanine-nucleotide exchange factors catalytic domain"/>
    <property type="match status" value="1"/>
</dbReference>
<evidence type="ECO:0000313" key="6">
    <source>
        <dbReference type="EMBL" id="GAA5817356.1"/>
    </source>
</evidence>
<dbReference type="CDD" id="cd06224">
    <property type="entry name" value="REM"/>
    <property type="match status" value="1"/>
</dbReference>
<name>A0ABP9ZE44_9FUNG</name>
<evidence type="ECO:0008006" key="8">
    <source>
        <dbReference type="Google" id="ProtNLM"/>
    </source>
</evidence>
<comment type="caution">
    <text evidence="6">The sequence shown here is derived from an EMBL/GenBank/DDBJ whole genome shotgun (WGS) entry which is preliminary data.</text>
</comment>
<dbReference type="InterPro" id="IPR027417">
    <property type="entry name" value="P-loop_NTPase"/>
</dbReference>
<evidence type="ECO:0000256" key="1">
    <source>
        <dbReference type="ARBA" id="ARBA00022658"/>
    </source>
</evidence>
<feature type="compositionally biased region" description="Low complexity" evidence="3">
    <location>
        <begin position="453"/>
        <end position="465"/>
    </location>
</feature>
<feature type="region of interest" description="Disordered" evidence="3">
    <location>
        <begin position="412"/>
        <end position="465"/>
    </location>
</feature>
<feature type="compositionally biased region" description="Polar residues" evidence="3">
    <location>
        <begin position="429"/>
        <end position="442"/>
    </location>
</feature>
<proteinExistence type="predicted"/>
<dbReference type="InterPro" id="IPR023578">
    <property type="entry name" value="Ras_GEF_dom_sf"/>
</dbReference>
<accession>A0ABP9ZE44</accession>
<dbReference type="InterPro" id="IPR001895">
    <property type="entry name" value="RASGEF_cat_dom"/>
</dbReference>
<dbReference type="Proteomes" id="UP001473302">
    <property type="component" value="Unassembled WGS sequence"/>
</dbReference>
<dbReference type="Pfam" id="PF00618">
    <property type="entry name" value="RasGEF_N"/>
    <property type="match status" value="1"/>
</dbReference>
<keyword evidence="7" id="KW-1185">Reference proteome</keyword>
<feature type="region of interest" description="Disordered" evidence="3">
    <location>
        <begin position="478"/>
        <end position="501"/>
    </location>
</feature>
<evidence type="ECO:0000259" key="5">
    <source>
        <dbReference type="PROSITE" id="PS50212"/>
    </source>
</evidence>
<dbReference type="CDD" id="cd00882">
    <property type="entry name" value="Ras_like_GTPase"/>
    <property type="match status" value="1"/>
</dbReference>
<evidence type="ECO:0000259" key="4">
    <source>
        <dbReference type="PROSITE" id="PS50009"/>
    </source>
</evidence>
<evidence type="ECO:0000256" key="3">
    <source>
        <dbReference type="SAM" id="MobiDB-lite"/>
    </source>
</evidence>
<evidence type="ECO:0000313" key="7">
    <source>
        <dbReference type="Proteomes" id="UP001473302"/>
    </source>
</evidence>
<dbReference type="PROSITE" id="PS50212">
    <property type="entry name" value="RASGEF_NTER"/>
    <property type="match status" value="1"/>
</dbReference>
<evidence type="ECO:0000256" key="2">
    <source>
        <dbReference type="PROSITE-ProRule" id="PRU00168"/>
    </source>
</evidence>
<dbReference type="InterPro" id="IPR000651">
    <property type="entry name" value="Ras-like_Gua-exchang_fac_N"/>
</dbReference>
<organism evidence="6 7">
    <name type="scientific">Mucor flavus</name>
    <dbReference type="NCBI Taxonomy" id="439312"/>
    <lineage>
        <taxon>Eukaryota</taxon>
        <taxon>Fungi</taxon>
        <taxon>Fungi incertae sedis</taxon>
        <taxon>Mucoromycota</taxon>
        <taxon>Mucoromycotina</taxon>
        <taxon>Mucoromycetes</taxon>
        <taxon>Mucorales</taxon>
        <taxon>Mucorineae</taxon>
        <taxon>Mucoraceae</taxon>
        <taxon>Mucor</taxon>
    </lineage>
</organism>
<gene>
    <name evidence="6" type="ORF">MFLAVUS_010900</name>
</gene>
<sequence>MWISRKLAAIATPSNTLDTFKDRFSKPLPPLSGELKIEPLVIIVSGESNIGKSTFIRFGLQNLIAKHDSNRPDLQCHHTKILLDDINYPIDIIELNGSVVNQDLLPLIHGGLICYDTTSTDYLDSITDLSNYYFSRQIPAFIVGLKSDLTTACQIQPLVQQQFHVDAFSETGVDQMQEIFKLLVQQYYPRCVNHKQEVKPRHPLQCDNDEAGFIYAPTRTIDKISVTSGTEADPDKVLNENIASFSSSFHMTNKRGTFPSHLSSRRGSKDSSESFGIGLTTEDIVDRLLSTEYSKTDENIIPIFLTFFRKFMKPYELVKILVERFENDGLSEALPTDLQKRIHCIFLLWLSHYWNDFYGTQARKHIILFLDRISKYDSHTPICDSLAPLVVREPPTYDPDNVWGLVDDVQEEEPSTPIKRNEKKDSGYASGTFTFVPSSPTKSDAPPFTLKRLSSTTTQPPTLLSPNLNRILLRSHSKAVTHSGSHPDLKSSYAATSHHTELPRRAEFAGGLINIDNATKQLYPPSSISRSLATTSGGRWTTSLGNQLLASSFISTFRQNKSEKDQTGHSYKLLIKAPDTSIADQLTWIESELFSKIKPREFIRNIWNSPVNDNKRSSLLSCSNTVLASIAHFNFISAWVVTVIVTQSRLSKRVALLQKFMSIAVHLRNLNNYNSLMAILAGINSASVLRLKQTRQAILPKKIYKQFQSLEKLMSTDKSFSSYRMALKASSSGTPGIPYLGIHTQDLVSLAEANKDFRADGSIHWEKFRLMGETIMATMKFKCPSYTIEPDAKLLALIADTYILSEDDQYKMSITVEPRLASSSTNRLRDLWLRM</sequence>
<feature type="domain" description="N-terminal Ras-GEF" evidence="5">
    <location>
        <begin position="272"/>
        <end position="394"/>
    </location>
</feature>